<dbReference type="EMBL" id="CM010717">
    <property type="protein sequence ID" value="RZC56890.1"/>
    <property type="molecule type" value="Genomic_DNA"/>
</dbReference>
<gene>
    <name evidence="1" type="ORF">C5167_015756</name>
</gene>
<dbReference type="Proteomes" id="UP000316621">
    <property type="component" value="Chromosome 3"/>
</dbReference>
<reference evidence="1 2" key="1">
    <citation type="journal article" date="2018" name="Science">
        <title>The opium poppy genome and morphinan production.</title>
        <authorList>
            <person name="Guo L."/>
            <person name="Winzer T."/>
            <person name="Yang X."/>
            <person name="Li Y."/>
            <person name="Ning Z."/>
            <person name="He Z."/>
            <person name="Teodor R."/>
            <person name="Lu Y."/>
            <person name="Bowser T.A."/>
            <person name="Graham I.A."/>
            <person name="Ye K."/>
        </authorList>
    </citation>
    <scope>NUCLEOTIDE SEQUENCE [LARGE SCALE GENOMIC DNA]</scope>
    <source>
        <strain evidence="2">cv. HN1</strain>
        <tissue evidence="1">Leaves</tissue>
    </source>
</reference>
<dbReference type="Gramene" id="RZC56890">
    <property type="protein sequence ID" value="RZC56890"/>
    <property type="gene ID" value="C5167_015756"/>
</dbReference>
<name>A0A4Y7JA12_PAPSO</name>
<evidence type="ECO:0000313" key="1">
    <source>
        <dbReference type="EMBL" id="RZC56890.1"/>
    </source>
</evidence>
<organism evidence="1 2">
    <name type="scientific">Papaver somniferum</name>
    <name type="common">Opium poppy</name>
    <dbReference type="NCBI Taxonomy" id="3469"/>
    <lineage>
        <taxon>Eukaryota</taxon>
        <taxon>Viridiplantae</taxon>
        <taxon>Streptophyta</taxon>
        <taxon>Embryophyta</taxon>
        <taxon>Tracheophyta</taxon>
        <taxon>Spermatophyta</taxon>
        <taxon>Magnoliopsida</taxon>
        <taxon>Ranunculales</taxon>
        <taxon>Papaveraceae</taxon>
        <taxon>Papaveroideae</taxon>
        <taxon>Papaver</taxon>
    </lineage>
</organism>
<proteinExistence type="predicted"/>
<sequence>MELLEEEQLQLPLVEIHLKMVDLSFILKIKIPSDVNSLYNLILSFFRYGISLLKMDPFIKIHHRQNGSYFASLQWWEAVNGGGQSLFFLFRK</sequence>
<accession>A0A4Y7JA12</accession>
<protein>
    <submittedName>
        <fullName evidence="1">Uncharacterized protein</fullName>
    </submittedName>
</protein>
<keyword evidence="2" id="KW-1185">Reference proteome</keyword>
<evidence type="ECO:0000313" key="2">
    <source>
        <dbReference type="Proteomes" id="UP000316621"/>
    </source>
</evidence>
<dbReference type="AlphaFoldDB" id="A0A4Y7JA12"/>